<dbReference type="EMBL" id="CM042032">
    <property type="protein sequence ID" value="KAI3776263.1"/>
    <property type="molecule type" value="Genomic_DNA"/>
</dbReference>
<reference evidence="1 2" key="2">
    <citation type="journal article" date="2022" name="Mol. Ecol. Resour.">
        <title>The genomes of chicory, endive, great burdock and yacon provide insights into Asteraceae paleo-polyploidization history and plant inulin production.</title>
        <authorList>
            <person name="Fan W."/>
            <person name="Wang S."/>
            <person name="Wang H."/>
            <person name="Wang A."/>
            <person name="Jiang F."/>
            <person name="Liu H."/>
            <person name="Zhao H."/>
            <person name="Xu D."/>
            <person name="Zhang Y."/>
        </authorList>
    </citation>
    <scope>NUCLEOTIDE SEQUENCE [LARGE SCALE GENOMIC DNA]</scope>
    <source>
        <strain evidence="2">cv. Yunnan</strain>
        <tissue evidence="1">Leaves</tissue>
    </source>
</reference>
<comment type="caution">
    <text evidence="1">The sequence shown here is derived from an EMBL/GenBank/DDBJ whole genome shotgun (WGS) entry which is preliminary data.</text>
</comment>
<gene>
    <name evidence="1" type="ORF">L1987_46037</name>
</gene>
<dbReference type="Proteomes" id="UP001056120">
    <property type="component" value="Linkage Group LG15"/>
</dbReference>
<accession>A0ACB9FZ96</accession>
<evidence type="ECO:0000313" key="2">
    <source>
        <dbReference type="Proteomes" id="UP001056120"/>
    </source>
</evidence>
<reference evidence="2" key="1">
    <citation type="journal article" date="2022" name="Mol. Ecol. Resour.">
        <title>The genomes of chicory, endive, great burdock and yacon provide insights into Asteraceae palaeo-polyploidization history and plant inulin production.</title>
        <authorList>
            <person name="Fan W."/>
            <person name="Wang S."/>
            <person name="Wang H."/>
            <person name="Wang A."/>
            <person name="Jiang F."/>
            <person name="Liu H."/>
            <person name="Zhao H."/>
            <person name="Xu D."/>
            <person name="Zhang Y."/>
        </authorList>
    </citation>
    <scope>NUCLEOTIDE SEQUENCE [LARGE SCALE GENOMIC DNA]</scope>
    <source>
        <strain evidence="2">cv. Yunnan</strain>
    </source>
</reference>
<proteinExistence type="predicted"/>
<organism evidence="1 2">
    <name type="scientific">Smallanthus sonchifolius</name>
    <dbReference type="NCBI Taxonomy" id="185202"/>
    <lineage>
        <taxon>Eukaryota</taxon>
        <taxon>Viridiplantae</taxon>
        <taxon>Streptophyta</taxon>
        <taxon>Embryophyta</taxon>
        <taxon>Tracheophyta</taxon>
        <taxon>Spermatophyta</taxon>
        <taxon>Magnoliopsida</taxon>
        <taxon>eudicotyledons</taxon>
        <taxon>Gunneridae</taxon>
        <taxon>Pentapetalae</taxon>
        <taxon>asterids</taxon>
        <taxon>campanulids</taxon>
        <taxon>Asterales</taxon>
        <taxon>Asteraceae</taxon>
        <taxon>Asteroideae</taxon>
        <taxon>Heliantheae alliance</taxon>
        <taxon>Millerieae</taxon>
        <taxon>Smallanthus</taxon>
    </lineage>
</organism>
<sequence length="274" mass="30955">MPPPAAVEGGEAGGGERQQQQQGVGQMFTGIIRIAVIYYFASKFFSSNKPSSSGSGPSVQISNLFQKSESLDMWFYLSEHEKFNEFGNEDLLIWHESNIPYAVWGPESTKTLSLKYYPSEALKHNGSLFAHVFFAPVVTYLPKSKANKKKSLLGNSKDSSEDDLVSEGVEKPQADLKDDGPAEYISYWKPNEYVVDDFTKYSQRAIPPNVAPYMNIEPTAGNYYPTVYFNEFWLLRDKLIAINDTVTELPLHLEVAPISMMTQWQLFLQIDQSF</sequence>
<keyword evidence="2" id="KW-1185">Reference proteome</keyword>
<protein>
    <submittedName>
        <fullName evidence="1">Uncharacterized protein</fullName>
    </submittedName>
</protein>
<evidence type="ECO:0000313" key="1">
    <source>
        <dbReference type="EMBL" id="KAI3776263.1"/>
    </source>
</evidence>
<name>A0ACB9FZ96_9ASTR</name>